<dbReference type="PATRIC" id="fig|396014.3.peg.1177"/>
<dbReference type="PANTHER" id="PTHR30071">
    <property type="entry name" value="HEME EXPORTER PROTEIN C"/>
    <property type="match status" value="1"/>
</dbReference>
<dbReference type="InterPro" id="IPR002541">
    <property type="entry name" value="Cyt_c_assembly"/>
</dbReference>
<dbReference type="eggNOG" id="COG0755">
    <property type="taxonomic scope" value="Bacteria"/>
</dbReference>
<dbReference type="NCBIfam" id="TIGR03144">
    <property type="entry name" value="cytochr_II_ccsB"/>
    <property type="match status" value="1"/>
</dbReference>
<keyword evidence="2 6" id="KW-0812">Transmembrane</keyword>
<evidence type="ECO:0000313" key="9">
    <source>
        <dbReference type="Proteomes" id="UP000023067"/>
    </source>
</evidence>
<protein>
    <submittedName>
        <fullName evidence="8">Cytochrome C biogenesis protein</fullName>
    </submittedName>
</protein>
<organism evidence="8 9">
    <name type="scientific">Brachybacterium phenoliresistens</name>
    <dbReference type="NCBI Taxonomy" id="396014"/>
    <lineage>
        <taxon>Bacteria</taxon>
        <taxon>Bacillati</taxon>
        <taxon>Actinomycetota</taxon>
        <taxon>Actinomycetes</taxon>
        <taxon>Micrococcales</taxon>
        <taxon>Dermabacteraceae</taxon>
        <taxon>Brachybacterium</taxon>
    </lineage>
</organism>
<keyword evidence="5 6" id="KW-0472">Membrane</keyword>
<dbReference type="Proteomes" id="UP000023067">
    <property type="component" value="Unassembled WGS sequence"/>
</dbReference>
<dbReference type="HOGENOM" id="CLU_049710_0_0_11"/>
<evidence type="ECO:0000256" key="5">
    <source>
        <dbReference type="ARBA" id="ARBA00023136"/>
    </source>
</evidence>
<keyword evidence="4 6" id="KW-1133">Transmembrane helix</keyword>
<feature type="transmembrane region" description="Helical" evidence="6">
    <location>
        <begin position="121"/>
        <end position="138"/>
    </location>
</feature>
<dbReference type="STRING" id="396014.BF93_14125"/>
<evidence type="ECO:0000256" key="2">
    <source>
        <dbReference type="ARBA" id="ARBA00022692"/>
    </source>
</evidence>
<feature type="domain" description="Cytochrome c assembly protein" evidence="7">
    <location>
        <begin position="115"/>
        <end position="353"/>
    </location>
</feature>
<dbReference type="AlphaFoldDB" id="Z9JVZ0"/>
<evidence type="ECO:0000256" key="1">
    <source>
        <dbReference type="ARBA" id="ARBA00004141"/>
    </source>
</evidence>
<evidence type="ECO:0000256" key="4">
    <source>
        <dbReference type="ARBA" id="ARBA00022989"/>
    </source>
</evidence>
<dbReference type="GO" id="GO:0017004">
    <property type="term" value="P:cytochrome complex assembly"/>
    <property type="evidence" value="ECO:0007669"/>
    <property type="project" value="UniProtKB-KW"/>
</dbReference>
<dbReference type="EMBL" id="JDYK01000004">
    <property type="protein sequence ID" value="EWS81961.1"/>
    <property type="molecule type" value="Genomic_DNA"/>
</dbReference>
<feature type="transmembrane region" description="Helical" evidence="6">
    <location>
        <begin position="301"/>
        <end position="316"/>
    </location>
</feature>
<dbReference type="InterPro" id="IPR017562">
    <property type="entry name" value="Cyt_c_biogenesis_CcsA"/>
</dbReference>
<comment type="subcellular location">
    <subcellularLocation>
        <location evidence="1">Membrane</location>
        <topology evidence="1">Multi-pass membrane protein</topology>
    </subcellularLocation>
</comment>
<evidence type="ECO:0000259" key="7">
    <source>
        <dbReference type="Pfam" id="PF01578"/>
    </source>
</evidence>
<name>Z9JVZ0_9MICO</name>
<evidence type="ECO:0000256" key="3">
    <source>
        <dbReference type="ARBA" id="ARBA00022748"/>
    </source>
</evidence>
<reference evidence="8 9" key="1">
    <citation type="submission" date="2014-02" db="EMBL/GenBank/DDBJ databases">
        <title>Genome sequence of Brachybacterium phenoliresistens strain W13A50.</title>
        <authorList>
            <person name="Wang X."/>
        </authorList>
    </citation>
    <scope>NUCLEOTIDE SEQUENCE [LARGE SCALE GENOMIC DNA]</scope>
    <source>
        <strain evidence="8 9">W13A50</strain>
    </source>
</reference>
<dbReference type="RefSeq" id="WP_038371283.1">
    <property type="nucleotide sequence ID" value="NZ_BAAAOW010000003.1"/>
</dbReference>
<proteinExistence type="predicted"/>
<feature type="transmembrane region" description="Helical" evidence="6">
    <location>
        <begin position="328"/>
        <end position="349"/>
    </location>
</feature>
<evidence type="ECO:0000313" key="8">
    <source>
        <dbReference type="EMBL" id="EWS81961.1"/>
    </source>
</evidence>
<sequence>MVNEQLAEVSNLLIVVAIVVYILGLIGFSADLAAASQRRSDQRLAQKQLVGAASAAVPEAGGGVFPSAGAGDGGGAPAPRTMSALTFAYGMTGVAVLLHLAGIVLRGVVTQRVPWANMYEFSMSGAAVVVLMFLIFSIRRGDLRLLGTFVILPVLIVMLVAQTFWIVPAATLTPSLQNSHWLVIHVIIAVLSSGLFGLGALVAVLQLIQSRYEAARAGLGAAGASDAPAAQAEGQDAGAGAPVWGRVGSVLDRLPGAKPLEALSYRIHAVAFVGWTFTLIFGAIWANQAWGRFWNWDPKEVWTFITWVVYACYLHARATRGFRGNKAAWFALAGFVCVIFNYTVVNTVINGLHSYSGL</sequence>
<keyword evidence="9" id="KW-1185">Reference proteome</keyword>
<evidence type="ECO:0000256" key="6">
    <source>
        <dbReference type="SAM" id="Phobius"/>
    </source>
</evidence>
<dbReference type="GO" id="GO:0005886">
    <property type="term" value="C:plasma membrane"/>
    <property type="evidence" value="ECO:0007669"/>
    <property type="project" value="TreeGrafter"/>
</dbReference>
<gene>
    <name evidence="8" type="ORF">BF93_14125</name>
</gene>
<feature type="transmembrane region" description="Helical" evidence="6">
    <location>
        <begin position="179"/>
        <end position="208"/>
    </location>
</feature>
<feature type="transmembrane region" description="Helical" evidence="6">
    <location>
        <begin position="145"/>
        <end position="167"/>
    </location>
</feature>
<dbReference type="GO" id="GO:0020037">
    <property type="term" value="F:heme binding"/>
    <property type="evidence" value="ECO:0007669"/>
    <property type="project" value="InterPro"/>
</dbReference>
<dbReference type="OrthoDB" id="9814290at2"/>
<accession>Z9JVZ0</accession>
<dbReference type="InterPro" id="IPR045062">
    <property type="entry name" value="Cyt_c_biogenesis_CcsA/CcmC"/>
</dbReference>
<dbReference type="Pfam" id="PF01578">
    <property type="entry name" value="Cytochrom_C_asm"/>
    <property type="match status" value="1"/>
</dbReference>
<comment type="caution">
    <text evidence="8">The sequence shown here is derived from an EMBL/GenBank/DDBJ whole genome shotgun (WGS) entry which is preliminary data.</text>
</comment>
<feature type="transmembrane region" description="Helical" evidence="6">
    <location>
        <begin position="12"/>
        <end position="34"/>
    </location>
</feature>
<dbReference type="PANTHER" id="PTHR30071:SF1">
    <property type="entry name" value="CYTOCHROME B_B6 PROTEIN-RELATED"/>
    <property type="match status" value="1"/>
</dbReference>
<feature type="transmembrane region" description="Helical" evidence="6">
    <location>
        <begin position="267"/>
        <end position="286"/>
    </location>
</feature>
<keyword evidence="3" id="KW-0201">Cytochrome c-type biogenesis</keyword>
<feature type="transmembrane region" description="Helical" evidence="6">
    <location>
        <begin position="87"/>
        <end position="109"/>
    </location>
</feature>